<keyword evidence="2" id="KW-1185">Reference proteome</keyword>
<gene>
    <name evidence="1" type="ORF">SAMN05444359_12860</name>
</gene>
<proteinExistence type="predicted"/>
<name>A0A1H9MEL8_9BACT</name>
<dbReference type="InterPro" id="IPR018644">
    <property type="entry name" value="DUF2071"/>
</dbReference>
<dbReference type="EMBL" id="FOFB01000028">
    <property type="protein sequence ID" value="SER21623.1"/>
    <property type="molecule type" value="Genomic_DNA"/>
</dbReference>
<accession>A0A1H9MEL8</accession>
<evidence type="ECO:0008006" key="3">
    <source>
        <dbReference type="Google" id="ProtNLM"/>
    </source>
</evidence>
<sequence length="236" mass="27374">MPFLTAEWRKLAFANYPVDPAVLQPYVPFGTELDFWQGRCYLSLVGFLFTRVRLLGIPVPFHTEFEEVNIRFYVRRKTASGWKRGVVFIREIVPKAAITFVANTVYNENYQTLPMRHRWINGEEQNMVEYQWKKAGNWQTFSLETSPISVPIQDGSEEEFITEHYWGYAAVSDQKSNEYEVTHPRWQLYPVHNYTIEVDYGLCYGPEFSFLNSASPTSVFLAEGSAITVEPKAALK</sequence>
<dbReference type="Proteomes" id="UP000199021">
    <property type="component" value="Unassembled WGS sequence"/>
</dbReference>
<dbReference type="STRING" id="478744.SAMN05444359_12860"/>
<dbReference type="PANTHER" id="PTHR39186:SF1">
    <property type="entry name" value="DUF2071 DOMAIN-CONTAINING PROTEIN"/>
    <property type="match status" value="1"/>
</dbReference>
<dbReference type="AlphaFoldDB" id="A0A1H9MEL8"/>
<organism evidence="1 2">
    <name type="scientific">Neolewinella agarilytica</name>
    <dbReference type="NCBI Taxonomy" id="478744"/>
    <lineage>
        <taxon>Bacteria</taxon>
        <taxon>Pseudomonadati</taxon>
        <taxon>Bacteroidota</taxon>
        <taxon>Saprospiria</taxon>
        <taxon>Saprospirales</taxon>
        <taxon>Lewinellaceae</taxon>
        <taxon>Neolewinella</taxon>
    </lineage>
</organism>
<dbReference type="RefSeq" id="WP_090172230.1">
    <property type="nucleotide sequence ID" value="NZ_FOFB01000028.1"/>
</dbReference>
<dbReference type="PANTHER" id="PTHR39186">
    <property type="entry name" value="DUF2071 FAMILY PROTEIN"/>
    <property type="match status" value="1"/>
</dbReference>
<dbReference type="Pfam" id="PF09844">
    <property type="entry name" value="DUF2071"/>
    <property type="match status" value="1"/>
</dbReference>
<reference evidence="2" key="1">
    <citation type="submission" date="2016-10" db="EMBL/GenBank/DDBJ databases">
        <authorList>
            <person name="Varghese N."/>
            <person name="Submissions S."/>
        </authorList>
    </citation>
    <scope>NUCLEOTIDE SEQUENCE [LARGE SCALE GENOMIC DNA]</scope>
    <source>
        <strain evidence="2">DSM 24740</strain>
    </source>
</reference>
<dbReference type="InParanoid" id="A0A1H9MEL8"/>
<dbReference type="FunCoup" id="A0A1H9MEL8">
    <property type="interactions" value="1"/>
</dbReference>
<evidence type="ECO:0000313" key="1">
    <source>
        <dbReference type="EMBL" id="SER21623.1"/>
    </source>
</evidence>
<evidence type="ECO:0000313" key="2">
    <source>
        <dbReference type="Proteomes" id="UP000199021"/>
    </source>
</evidence>
<dbReference type="OrthoDB" id="1421826at2"/>
<protein>
    <recommendedName>
        <fullName evidence="3">DUF2071 domain-containing protein</fullName>
    </recommendedName>
</protein>